<protein>
    <submittedName>
        <fullName evidence="2">Uncharacterized protein</fullName>
    </submittedName>
</protein>
<keyword evidence="3" id="KW-1185">Reference proteome</keyword>
<proteinExistence type="predicted"/>
<accession>A0A4C1WDH0</accession>
<sequence length="72" mass="8030">MVNNGAILEAESEQIVLEQSPNTHRTSAEGLRSKSSKSLWEDRMMRVLENRLTGINCQRAARAGARNGQTPY</sequence>
<dbReference type="EMBL" id="BGZK01000538">
    <property type="protein sequence ID" value="GBP49141.1"/>
    <property type="molecule type" value="Genomic_DNA"/>
</dbReference>
<evidence type="ECO:0000313" key="3">
    <source>
        <dbReference type="Proteomes" id="UP000299102"/>
    </source>
</evidence>
<reference evidence="2 3" key="1">
    <citation type="journal article" date="2019" name="Commun. Biol.">
        <title>The bagworm genome reveals a unique fibroin gene that provides high tensile strength.</title>
        <authorList>
            <person name="Kono N."/>
            <person name="Nakamura H."/>
            <person name="Ohtoshi R."/>
            <person name="Tomita M."/>
            <person name="Numata K."/>
            <person name="Arakawa K."/>
        </authorList>
    </citation>
    <scope>NUCLEOTIDE SEQUENCE [LARGE SCALE GENOMIC DNA]</scope>
</reference>
<feature type="region of interest" description="Disordered" evidence="1">
    <location>
        <begin position="17"/>
        <end position="36"/>
    </location>
</feature>
<gene>
    <name evidence="2" type="ORF">EVAR_80809_1</name>
</gene>
<name>A0A4C1WDH0_EUMVA</name>
<evidence type="ECO:0000313" key="2">
    <source>
        <dbReference type="EMBL" id="GBP49141.1"/>
    </source>
</evidence>
<evidence type="ECO:0000256" key="1">
    <source>
        <dbReference type="SAM" id="MobiDB-lite"/>
    </source>
</evidence>
<comment type="caution">
    <text evidence="2">The sequence shown here is derived from an EMBL/GenBank/DDBJ whole genome shotgun (WGS) entry which is preliminary data.</text>
</comment>
<organism evidence="2 3">
    <name type="scientific">Eumeta variegata</name>
    <name type="common">Bagworm moth</name>
    <name type="synonym">Eumeta japonica</name>
    <dbReference type="NCBI Taxonomy" id="151549"/>
    <lineage>
        <taxon>Eukaryota</taxon>
        <taxon>Metazoa</taxon>
        <taxon>Ecdysozoa</taxon>
        <taxon>Arthropoda</taxon>
        <taxon>Hexapoda</taxon>
        <taxon>Insecta</taxon>
        <taxon>Pterygota</taxon>
        <taxon>Neoptera</taxon>
        <taxon>Endopterygota</taxon>
        <taxon>Lepidoptera</taxon>
        <taxon>Glossata</taxon>
        <taxon>Ditrysia</taxon>
        <taxon>Tineoidea</taxon>
        <taxon>Psychidae</taxon>
        <taxon>Oiketicinae</taxon>
        <taxon>Eumeta</taxon>
    </lineage>
</organism>
<dbReference type="Proteomes" id="UP000299102">
    <property type="component" value="Unassembled WGS sequence"/>
</dbReference>
<dbReference type="AlphaFoldDB" id="A0A4C1WDH0"/>